<accession>A2F8S7</accession>
<dbReference type="VEuPathDB" id="TrichDB:TVAG_333710"/>
<gene>
    <name evidence="2" type="ORF">TVAG_333710</name>
</gene>
<evidence type="ECO:0000313" key="2">
    <source>
        <dbReference type="EMBL" id="EAX98707.1"/>
    </source>
</evidence>
<evidence type="ECO:0000313" key="3">
    <source>
        <dbReference type="Proteomes" id="UP000001542"/>
    </source>
</evidence>
<dbReference type="AlphaFoldDB" id="A2F8S7"/>
<sequence length="235" mass="26726">MLRFSDSEDENSGIVIAKRPRFVRTPPAKHQRNTRMRRSNSISEKKNANPVIIDSNTGCSDDELKNEQSSSSESVHDCFVIEFSDSSTTDSIKGEFHYTSNMIHQIEAHNFKHLVHSNYQIDISEPKYSSQPCCGSFFLVREKRFHLRSMRKYVLQTSEKILMSAKDHGFLNPDIYINEGDDVHIKAKDYKYKITPGESKSDFLVYDHNESIGSLTLGQVSGASRRVAPSSPEDV</sequence>
<dbReference type="VEuPathDB" id="TrichDB:TVAGG3_1032390"/>
<reference evidence="2" key="1">
    <citation type="submission" date="2006-10" db="EMBL/GenBank/DDBJ databases">
        <authorList>
            <person name="Amadeo P."/>
            <person name="Zhao Q."/>
            <person name="Wortman J."/>
            <person name="Fraser-Liggett C."/>
            <person name="Carlton J."/>
        </authorList>
    </citation>
    <scope>NUCLEOTIDE SEQUENCE</scope>
    <source>
        <strain evidence="2">G3</strain>
    </source>
</reference>
<dbReference type="EMBL" id="DS113665">
    <property type="protein sequence ID" value="EAX98707.1"/>
    <property type="molecule type" value="Genomic_DNA"/>
</dbReference>
<feature type="region of interest" description="Disordered" evidence="1">
    <location>
        <begin position="26"/>
        <end position="70"/>
    </location>
</feature>
<evidence type="ECO:0000256" key="1">
    <source>
        <dbReference type="SAM" id="MobiDB-lite"/>
    </source>
</evidence>
<reference evidence="2" key="2">
    <citation type="journal article" date="2007" name="Science">
        <title>Draft genome sequence of the sexually transmitted pathogen Trichomonas vaginalis.</title>
        <authorList>
            <person name="Carlton J.M."/>
            <person name="Hirt R.P."/>
            <person name="Silva J.C."/>
            <person name="Delcher A.L."/>
            <person name="Schatz M."/>
            <person name="Zhao Q."/>
            <person name="Wortman J.R."/>
            <person name="Bidwell S.L."/>
            <person name="Alsmark U.C.M."/>
            <person name="Besteiro S."/>
            <person name="Sicheritz-Ponten T."/>
            <person name="Noel C.J."/>
            <person name="Dacks J.B."/>
            <person name="Foster P.G."/>
            <person name="Simillion C."/>
            <person name="Van de Peer Y."/>
            <person name="Miranda-Saavedra D."/>
            <person name="Barton G.J."/>
            <person name="Westrop G.D."/>
            <person name="Mueller S."/>
            <person name="Dessi D."/>
            <person name="Fiori P.L."/>
            <person name="Ren Q."/>
            <person name="Paulsen I."/>
            <person name="Zhang H."/>
            <person name="Bastida-Corcuera F.D."/>
            <person name="Simoes-Barbosa A."/>
            <person name="Brown M.T."/>
            <person name="Hayes R.D."/>
            <person name="Mukherjee M."/>
            <person name="Okumura C.Y."/>
            <person name="Schneider R."/>
            <person name="Smith A.J."/>
            <person name="Vanacova S."/>
            <person name="Villalvazo M."/>
            <person name="Haas B.J."/>
            <person name="Pertea M."/>
            <person name="Feldblyum T.V."/>
            <person name="Utterback T.R."/>
            <person name="Shu C.L."/>
            <person name="Osoegawa K."/>
            <person name="de Jong P.J."/>
            <person name="Hrdy I."/>
            <person name="Horvathova L."/>
            <person name="Zubacova Z."/>
            <person name="Dolezal P."/>
            <person name="Malik S.B."/>
            <person name="Logsdon J.M. Jr."/>
            <person name="Henze K."/>
            <person name="Gupta A."/>
            <person name="Wang C.C."/>
            <person name="Dunne R.L."/>
            <person name="Upcroft J.A."/>
            <person name="Upcroft P."/>
            <person name="White O."/>
            <person name="Salzberg S.L."/>
            <person name="Tang P."/>
            <person name="Chiu C.-H."/>
            <person name="Lee Y.-S."/>
            <person name="Embley T.M."/>
            <person name="Coombs G.H."/>
            <person name="Mottram J.C."/>
            <person name="Tachezy J."/>
            <person name="Fraser-Liggett C.M."/>
            <person name="Johnson P.J."/>
        </authorList>
    </citation>
    <scope>NUCLEOTIDE SEQUENCE [LARGE SCALE GENOMIC DNA]</scope>
    <source>
        <strain evidence="2">G3</strain>
    </source>
</reference>
<dbReference type="RefSeq" id="XP_001311637.1">
    <property type="nucleotide sequence ID" value="XM_001311636.1"/>
</dbReference>
<organism evidence="2 3">
    <name type="scientific">Trichomonas vaginalis (strain ATCC PRA-98 / G3)</name>
    <dbReference type="NCBI Taxonomy" id="412133"/>
    <lineage>
        <taxon>Eukaryota</taxon>
        <taxon>Metamonada</taxon>
        <taxon>Parabasalia</taxon>
        <taxon>Trichomonadida</taxon>
        <taxon>Trichomonadidae</taxon>
        <taxon>Trichomonas</taxon>
    </lineage>
</organism>
<dbReference type="KEGG" id="tva:4756507"/>
<protein>
    <submittedName>
        <fullName evidence="2">Uncharacterized protein</fullName>
    </submittedName>
</protein>
<feature type="compositionally biased region" description="Basic residues" evidence="1">
    <location>
        <begin position="26"/>
        <end position="38"/>
    </location>
</feature>
<proteinExistence type="predicted"/>
<name>A2F8S7_TRIV3</name>
<dbReference type="Proteomes" id="UP000001542">
    <property type="component" value="Unassembled WGS sequence"/>
</dbReference>
<keyword evidence="3" id="KW-1185">Reference proteome</keyword>
<dbReference type="InParanoid" id="A2F8S7"/>